<sequence length="930" mass="97207">MTDEVKTRFSAEGVSEIIAATKAIRDEAKKTGDEGSAAFDKLTGFVKKYAASLAAAFTIGAIVAKFKALTNEVQDNALAMGKLAKQTGLSTDAIQVYMKAAGPSAAAQEALTKGLQKFTVAAGQAELGSKKTGLALAQMGISSSEFSKMNMDQKLETVTKKLAGVEDPAQRAALGVALFGKGVQGMTSTLDKVAHEGFDTLLQKLKDLGLYLDRDTTNAMAAVKRQMKEMGETSKGLATQFMVGLMPGVQDAMNGIVRDTNKGSSGFKMLGEVIGWSVNLGIKSVQLLGTAIGESLGNASARLNNFADAWSHLFKGDFAYIKNMPAAPATNYEATIKAFENLKEAYNQPVFDRKAKPGKSNTDDEVTNVQKDMGAIGHARLALLNAMLDAELRVFEAQAKLKEEAERQAYEEGKIALAQYFADRTTMLNAKIDEEISILKRRRAAVAATPAPLGDDGSHALHNRAELVKLDAEIQTKEIERQTQLNSLKAQELQEQRKLQEEQLTAQQKLLTIEGRKTEAARLGLQLEKEKLALELKKSGAPQGEIDSVLQKHETQGLAKINYDEVKRDADSTLTILTTKIKAIQDQVRGGVLFPIQAEQQIIALERSRLPVLDEMATKLEEMAKATGDPVVIAQAEQFRLKVDEIKTATDEAGQHMAALKQTAESAFQNGVSTMLFDIVTHAKNAGEAIQGFALTFVQSLAKIESEFLAKQFVKWMAGEGAGGSGAAGVLGAIGNLFGGGEASGAAGGATDAAGGVALTTAGTTLTTAGAGLTAAAAQLTAAAAVMQAGGAASSGGGLLASLGGASALVVAAATGGHIRGPGTSTSDSIPAALSDGEFVVNAAAVSKPGMLALLHAINGTPGIARATTPTVHRYAQGGMVAGGGGGGSMKIVNVPDSSLLGQHLESAAGEQQIINIISRNPSRIRQALG</sequence>
<dbReference type="EMBL" id="JABBZM010000003">
    <property type="protein sequence ID" value="NMV37244.1"/>
    <property type="molecule type" value="Genomic_DNA"/>
</dbReference>
<dbReference type="RefSeq" id="WP_169339430.1">
    <property type="nucleotide sequence ID" value="NZ_JABBZM010000003.1"/>
</dbReference>
<accession>A0A848NXN2</accession>
<protein>
    <recommendedName>
        <fullName evidence="3">Bacteriophage tail tape measure N-terminal domain-containing protein</fullName>
    </recommendedName>
</protein>
<dbReference type="Proteomes" id="UP000575469">
    <property type="component" value="Unassembled WGS sequence"/>
</dbReference>
<evidence type="ECO:0000313" key="2">
    <source>
        <dbReference type="Proteomes" id="UP000575469"/>
    </source>
</evidence>
<organism evidence="1 2">
    <name type="scientific">Ralstonia insidiosa</name>
    <dbReference type="NCBI Taxonomy" id="190721"/>
    <lineage>
        <taxon>Bacteria</taxon>
        <taxon>Pseudomonadati</taxon>
        <taxon>Pseudomonadota</taxon>
        <taxon>Betaproteobacteria</taxon>
        <taxon>Burkholderiales</taxon>
        <taxon>Burkholderiaceae</taxon>
        <taxon>Ralstonia</taxon>
    </lineage>
</organism>
<reference evidence="1 2" key="1">
    <citation type="submission" date="2020-04" db="EMBL/GenBank/DDBJ databases">
        <title>Ralstonia insidiosa genome sequencing and assembly.</title>
        <authorList>
            <person name="Martins R.C.R."/>
            <person name="Perdigao-Neto L.V."/>
            <person name="Levin A.S.S."/>
            <person name="Costa S.F."/>
        </authorList>
    </citation>
    <scope>NUCLEOTIDE SEQUENCE [LARGE SCALE GENOMIC DNA]</scope>
    <source>
        <strain evidence="1 2">5047</strain>
    </source>
</reference>
<evidence type="ECO:0008006" key="3">
    <source>
        <dbReference type="Google" id="ProtNLM"/>
    </source>
</evidence>
<name>A0A848NXN2_9RALS</name>
<comment type="caution">
    <text evidence="1">The sequence shown here is derived from an EMBL/GenBank/DDBJ whole genome shotgun (WGS) entry which is preliminary data.</text>
</comment>
<dbReference type="AlphaFoldDB" id="A0A848NXN2"/>
<proteinExistence type="predicted"/>
<gene>
    <name evidence="1" type="ORF">HGR00_04925</name>
</gene>
<evidence type="ECO:0000313" key="1">
    <source>
        <dbReference type="EMBL" id="NMV37244.1"/>
    </source>
</evidence>